<feature type="region of interest" description="Disordered" evidence="9">
    <location>
        <begin position="128"/>
        <end position="177"/>
    </location>
</feature>
<comment type="similarity">
    <text evidence="2">Belongs to the sphingomyelin synthase family.</text>
</comment>
<feature type="transmembrane region" description="Helical" evidence="10">
    <location>
        <begin position="287"/>
        <end position="309"/>
    </location>
</feature>
<dbReference type="PANTHER" id="PTHR21290">
    <property type="entry name" value="SPHINGOMYELIN SYNTHETASE"/>
    <property type="match status" value="1"/>
</dbReference>
<evidence type="ECO:0000256" key="3">
    <source>
        <dbReference type="ARBA" id="ARBA00022679"/>
    </source>
</evidence>
<dbReference type="GO" id="GO:0047493">
    <property type="term" value="F:ceramide cholinephosphotransferase activity"/>
    <property type="evidence" value="ECO:0007669"/>
    <property type="project" value="TreeGrafter"/>
</dbReference>
<keyword evidence="3" id="KW-0808">Transferase</keyword>
<organism evidence="11">
    <name type="scientific">Cyprideis torosa</name>
    <dbReference type="NCBI Taxonomy" id="163714"/>
    <lineage>
        <taxon>Eukaryota</taxon>
        <taxon>Metazoa</taxon>
        <taxon>Ecdysozoa</taxon>
        <taxon>Arthropoda</taxon>
        <taxon>Crustacea</taxon>
        <taxon>Oligostraca</taxon>
        <taxon>Ostracoda</taxon>
        <taxon>Podocopa</taxon>
        <taxon>Podocopida</taxon>
        <taxon>Cytherocopina</taxon>
        <taxon>Cytheroidea</taxon>
        <taxon>Cytherideidae</taxon>
        <taxon>Cyprideis</taxon>
    </lineage>
</organism>
<keyword evidence="7" id="KW-0443">Lipid metabolism</keyword>
<gene>
    <name evidence="11" type="ORF">CTOB1V02_LOCUS5220</name>
</gene>
<evidence type="ECO:0000256" key="4">
    <source>
        <dbReference type="ARBA" id="ARBA00022692"/>
    </source>
</evidence>
<keyword evidence="4 10" id="KW-0812">Transmembrane</keyword>
<dbReference type="SUPFAM" id="SSF47769">
    <property type="entry name" value="SAM/Pointed domain"/>
    <property type="match status" value="1"/>
</dbReference>
<feature type="compositionally biased region" description="Polar residues" evidence="9">
    <location>
        <begin position="529"/>
        <end position="548"/>
    </location>
</feature>
<dbReference type="GO" id="GO:0000139">
    <property type="term" value="C:Golgi membrane"/>
    <property type="evidence" value="ECO:0007669"/>
    <property type="project" value="TreeGrafter"/>
</dbReference>
<evidence type="ECO:0000256" key="5">
    <source>
        <dbReference type="ARBA" id="ARBA00022919"/>
    </source>
</evidence>
<evidence type="ECO:0000313" key="11">
    <source>
        <dbReference type="EMBL" id="CAD7227312.1"/>
    </source>
</evidence>
<keyword evidence="8 10" id="KW-0472">Membrane</keyword>
<dbReference type="GO" id="GO:0005886">
    <property type="term" value="C:plasma membrane"/>
    <property type="evidence" value="ECO:0007669"/>
    <property type="project" value="TreeGrafter"/>
</dbReference>
<evidence type="ECO:0000256" key="7">
    <source>
        <dbReference type="ARBA" id="ARBA00023098"/>
    </source>
</evidence>
<evidence type="ECO:0000256" key="6">
    <source>
        <dbReference type="ARBA" id="ARBA00022989"/>
    </source>
</evidence>
<accession>A0A7R8W988</accession>
<reference evidence="11" key="1">
    <citation type="submission" date="2020-11" db="EMBL/GenBank/DDBJ databases">
        <authorList>
            <person name="Tran Van P."/>
        </authorList>
    </citation>
    <scope>NUCLEOTIDE SEQUENCE</scope>
</reference>
<dbReference type="GO" id="GO:0033188">
    <property type="term" value="F:sphingomyelin synthase activity"/>
    <property type="evidence" value="ECO:0007669"/>
    <property type="project" value="TreeGrafter"/>
</dbReference>
<dbReference type="PANTHER" id="PTHR21290:SF25">
    <property type="entry name" value="SPHINGOMYELIN SYNTHASE-RELATED PROTEIN 1"/>
    <property type="match status" value="1"/>
</dbReference>
<evidence type="ECO:0000256" key="1">
    <source>
        <dbReference type="ARBA" id="ARBA00004141"/>
    </source>
</evidence>
<dbReference type="PROSITE" id="PS50105">
    <property type="entry name" value="SAM_DOMAIN"/>
    <property type="match status" value="1"/>
</dbReference>
<dbReference type="OrthoDB" id="422827at2759"/>
<evidence type="ECO:0000256" key="10">
    <source>
        <dbReference type="SAM" id="Phobius"/>
    </source>
</evidence>
<dbReference type="InterPro" id="IPR025749">
    <property type="entry name" value="Sphingomyelin_synth-like_dom"/>
</dbReference>
<sequence>MPSPCRDPNCIWLSPKISSDVSKTMIEAPSDLPPLDASLWSPEDVATALRTWDLASFVPLLVGTHRLDGKGLLLLSEEDLRHPPLSMQCLGDMKRLWWHVAKLQRDQRHVLMSNGLYLSRRRWSLEGEEGRFPPDPEARTRHESTSSLSSNESMPSPLPSSSVPAASGSPPASGNGNGANGSFAPIYLMRRRAGHYASNPSPEFWKCFIAFLYCLTVSWITSFTMVIVHDRVPDMKRYPPLPDLILDNLPLIPWAFEISELCATALSTLVVIILICHKHRFILLRRLWALCGTVYLLRCFTMLITSLSVPGTHLDCQARPYGDVWTRMYQAYIILKGAGMSMNGVRSCGDYMYSGHTCMLTMLNFFVTEYTPRRFYYLHVFSWLCNAFGIFFILAAHEHYSIDVFVAFYITSRLFLYYHTLANNRNFHAGRSYQVKVWFPMLTYFEGSVDGVIPNEFEWPFTRASLVRHFNSLWEKGSEHLTRVGGSSSSLTNNLRSAIAHPTSLLNGAVRRNRREGGESPSLKKRPGQSESATSRLDQSGNATSASGRGSPASTSSTRKRKKK</sequence>
<dbReference type="Gene3D" id="1.10.150.50">
    <property type="entry name" value="Transcription Factor, Ets-1"/>
    <property type="match status" value="1"/>
</dbReference>
<dbReference type="InterPro" id="IPR045221">
    <property type="entry name" value="Sphingomyelin_synth-like"/>
</dbReference>
<feature type="transmembrane region" description="Helical" evidence="10">
    <location>
        <begin position="375"/>
        <end position="394"/>
    </location>
</feature>
<evidence type="ECO:0000256" key="9">
    <source>
        <dbReference type="SAM" id="MobiDB-lite"/>
    </source>
</evidence>
<dbReference type="InterPro" id="IPR001660">
    <property type="entry name" value="SAM"/>
</dbReference>
<feature type="transmembrane region" description="Helical" evidence="10">
    <location>
        <begin position="400"/>
        <end position="418"/>
    </location>
</feature>
<evidence type="ECO:0000256" key="8">
    <source>
        <dbReference type="ARBA" id="ARBA00023136"/>
    </source>
</evidence>
<dbReference type="Pfam" id="PF14360">
    <property type="entry name" value="PAP2_C"/>
    <property type="match status" value="1"/>
</dbReference>
<dbReference type="GO" id="GO:0005789">
    <property type="term" value="C:endoplasmic reticulum membrane"/>
    <property type="evidence" value="ECO:0007669"/>
    <property type="project" value="TreeGrafter"/>
</dbReference>
<proteinExistence type="inferred from homology"/>
<dbReference type="AlphaFoldDB" id="A0A7R8W988"/>
<dbReference type="InterPro" id="IPR013761">
    <property type="entry name" value="SAM/pointed_sf"/>
</dbReference>
<feature type="transmembrane region" description="Helical" evidence="10">
    <location>
        <begin position="351"/>
        <end position="368"/>
    </location>
</feature>
<dbReference type="GO" id="GO:0046513">
    <property type="term" value="P:ceramide biosynthetic process"/>
    <property type="evidence" value="ECO:0007669"/>
    <property type="project" value="TreeGrafter"/>
</dbReference>
<protein>
    <submittedName>
        <fullName evidence="11">Uncharacterized protein</fullName>
    </submittedName>
</protein>
<name>A0A7R8W988_9CRUS</name>
<dbReference type="EMBL" id="OB661099">
    <property type="protein sequence ID" value="CAD7227312.1"/>
    <property type="molecule type" value="Genomic_DNA"/>
</dbReference>
<keyword evidence="5" id="KW-0746">Sphingolipid metabolism</keyword>
<feature type="compositionally biased region" description="Low complexity" evidence="9">
    <location>
        <begin position="145"/>
        <end position="177"/>
    </location>
</feature>
<evidence type="ECO:0000256" key="2">
    <source>
        <dbReference type="ARBA" id="ARBA00005441"/>
    </source>
</evidence>
<feature type="region of interest" description="Disordered" evidence="9">
    <location>
        <begin position="502"/>
        <end position="564"/>
    </location>
</feature>
<keyword evidence="6 10" id="KW-1133">Transmembrane helix</keyword>
<feature type="transmembrane region" description="Helical" evidence="10">
    <location>
        <begin position="208"/>
        <end position="228"/>
    </location>
</feature>
<comment type="subcellular location">
    <subcellularLocation>
        <location evidence="1">Membrane</location>
        <topology evidence="1">Multi-pass membrane protein</topology>
    </subcellularLocation>
</comment>
<feature type="compositionally biased region" description="Basic and acidic residues" evidence="9">
    <location>
        <begin position="128"/>
        <end position="144"/>
    </location>
</feature>
<feature type="transmembrane region" description="Helical" evidence="10">
    <location>
        <begin position="251"/>
        <end position="275"/>
    </location>
</feature>